<evidence type="ECO:0000313" key="8">
    <source>
        <dbReference type="EMBL" id="TCF64451.1"/>
    </source>
</evidence>
<keyword evidence="1" id="KW-0808">Transferase</keyword>
<dbReference type="Proteomes" id="UP000292787">
    <property type="component" value="Unassembled WGS sequence"/>
</dbReference>
<comment type="similarity">
    <text evidence="3">Belongs to the acetyltransferase family. RimJ subfamily.</text>
</comment>
<dbReference type="EMBL" id="SHTF01000013">
    <property type="protein sequence ID" value="TCF64451.1"/>
    <property type="molecule type" value="Genomic_DNA"/>
</dbReference>
<dbReference type="EMBL" id="SHQU01000019">
    <property type="protein sequence ID" value="TCE41152.1"/>
    <property type="molecule type" value="Genomic_DNA"/>
</dbReference>
<dbReference type="Pfam" id="PF13302">
    <property type="entry name" value="Acetyltransf_3"/>
    <property type="match status" value="1"/>
</dbReference>
<dbReference type="EMBL" id="SHPM01000029">
    <property type="protein sequence ID" value="TCD73600.1"/>
    <property type="molecule type" value="Genomic_DNA"/>
</dbReference>
<evidence type="ECO:0000313" key="11">
    <source>
        <dbReference type="Proteomes" id="UP000293319"/>
    </source>
</evidence>
<dbReference type="EMBL" id="SHQV01000012">
    <property type="protein sequence ID" value="TCE44700.1"/>
    <property type="molecule type" value="Genomic_DNA"/>
</dbReference>
<dbReference type="GO" id="GO:0008999">
    <property type="term" value="F:protein-N-terminal-alanine acetyltransferase activity"/>
    <property type="evidence" value="ECO:0007669"/>
    <property type="project" value="TreeGrafter"/>
</dbReference>
<keyword evidence="2" id="KW-0012">Acyltransferase</keyword>
<dbReference type="InterPro" id="IPR000182">
    <property type="entry name" value="GNAT_dom"/>
</dbReference>
<dbReference type="Proteomes" id="UP000292260">
    <property type="component" value="Unassembled WGS sequence"/>
</dbReference>
<evidence type="ECO:0000313" key="12">
    <source>
        <dbReference type="Proteomes" id="UP000293701"/>
    </source>
</evidence>
<gene>
    <name evidence="5" type="ORF">MCC10002_1474</name>
    <name evidence="6" type="ORF">MCC10043_0882</name>
    <name evidence="7" type="ORF">MCC10044_0884</name>
    <name evidence="8" type="ORF">MCC10116_1006</name>
</gene>
<sequence>MNLKTELQTERLLLRPWKIDDVADAKALFKYASNPHIGPAAAWPVHASVEDSARVIRNVLSTPETYAVVLKETGEPIGSIGLAPLSDAVDPERREPESTREIGYWIGEPYWGQGLIPEAGREILHHGFEDLQLTAIWGVHDVNNHKSSRVMDKLGLAPVRTARHVHLKLLGDVYRDELVRRITADEWLTR</sequence>
<comment type="caution">
    <text evidence="8">The sequence shown here is derived from an EMBL/GenBank/DDBJ whole genome shotgun (WGS) entry which is preliminary data.</text>
</comment>
<dbReference type="PROSITE" id="PS51186">
    <property type="entry name" value="GNAT"/>
    <property type="match status" value="1"/>
</dbReference>
<evidence type="ECO:0000313" key="10">
    <source>
        <dbReference type="Proteomes" id="UP000292787"/>
    </source>
</evidence>
<dbReference type="Proteomes" id="UP000293701">
    <property type="component" value="Unassembled WGS sequence"/>
</dbReference>
<dbReference type="RefSeq" id="WP_007052272.1">
    <property type="nucleotide sequence ID" value="NZ_BCYI01000044.1"/>
</dbReference>
<feature type="domain" description="N-acetyltransferase" evidence="4">
    <location>
        <begin position="12"/>
        <end position="185"/>
    </location>
</feature>
<reference evidence="9 10" key="1">
    <citation type="journal article" date="2018" name="Sci. Rep.">
        <title>Genomic diversity and distribution of Bifidobacterium longum subsp. longum across the human lifespan.</title>
        <authorList>
            <person name="Odamaki T."/>
            <person name="Bottacini F."/>
            <person name="Kato K."/>
            <person name="Mitsuyama E."/>
            <person name="Yoshida K."/>
            <person name="Horigome A."/>
            <person name="Xiao J.Z."/>
            <person name="van Sinderen D."/>
        </authorList>
    </citation>
    <scope>NUCLEOTIDE SEQUENCE [LARGE SCALE GENOMIC DNA]</scope>
    <source>
        <strain evidence="5 12">MCC10002</strain>
        <strain evidence="6 9">MCC10043</strain>
        <strain evidence="7 11">MCC10044</strain>
        <strain evidence="8 10">MCC10116</strain>
    </source>
</reference>
<proteinExistence type="inferred from homology"/>
<evidence type="ECO:0000256" key="2">
    <source>
        <dbReference type="ARBA" id="ARBA00023315"/>
    </source>
</evidence>
<name>A0A0A6VIE5_BIFLL</name>
<dbReference type="GO" id="GO:0005737">
    <property type="term" value="C:cytoplasm"/>
    <property type="evidence" value="ECO:0007669"/>
    <property type="project" value="TreeGrafter"/>
</dbReference>
<reference evidence="8" key="2">
    <citation type="submission" date="2019-02" db="EMBL/GenBank/DDBJ databases">
        <authorList>
            <person name="Odamaki T."/>
        </authorList>
    </citation>
    <scope>NUCLEOTIDE SEQUENCE</scope>
    <source>
        <strain evidence="5">MCC10002</strain>
        <strain evidence="6">MCC10043</strain>
        <strain evidence="7">MCC10044</strain>
        <strain evidence="8">MCC10116</strain>
    </source>
</reference>
<dbReference type="InterPro" id="IPR016181">
    <property type="entry name" value="Acyl_CoA_acyltransferase"/>
</dbReference>
<dbReference type="PANTHER" id="PTHR43792:SF8">
    <property type="entry name" value="[RIBOSOMAL PROTEIN US5]-ALANINE N-ACETYLTRANSFERASE"/>
    <property type="match status" value="1"/>
</dbReference>
<dbReference type="Proteomes" id="UP000293319">
    <property type="component" value="Unassembled WGS sequence"/>
</dbReference>
<evidence type="ECO:0000256" key="1">
    <source>
        <dbReference type="ARBA" id="ARBA00022679"/>
    </source>
</evidence>
<dbReference type="SUPFAM" id="SSF55729">
    <property type="entry name" value="Acyl-CoA N-acyltransferases (Nat)"/>
    <property type="match status" value="1"/>
</dbReference>
<evidence type="ECO:0000256" key="3">
    <source>
        <dbReference type="ARBA" id="ARBA00038502"/>
    </source>
</evidence>
<accession>A0A0A6VIE5</accession>
<dbReference type="InterPro" id="IPR051531">
    <property type="entry name" value="N-acetyltransferase"/>
</dbReference>
<dbReference type="Gene3D" id="3.40.630.30">
    <property type="match status" value="1"/>
</dbReference>
<dbReference type="PANTHER" id="PTHR43792">
    <property type="entry name" value="GNAT FAMILY, PUTATIVE (AFU_ORTHOLOGUE AFUA_3G00765)-RELATED-RELATED"/>
    <property type="match status" value="1"/>
</dbReference>
<evidence type="ECO:0000259" key="4">
    <source>
        <dbReference type="PROSITE" id="PS51186"/>
    </source>
</evidence>
<evidence type="ECO:0000313" key="9">
    <source>
        <dbReference type="Proteomes" id="UP000292260"/>
    </source>
</evidence>
<organism evidence="8 10">
    <name type="scientific">Bifidobacterium longum subsp. longum</name>
    <dbReference type="NCBI Taxonomy" id="1679"/>
    <lineage>
        <taxon>Bacteria</taxon>
        <taxon>Bacillati</taxon>
        <taxon>Actinomycetota</taxon>
        <taxon>Actinomycetes</taxon>
        <taxon>Bifidobacteriales</taxon>
        <taxon>Bifidobacteriaceae</taxon>
        <taxon>Bifidobacterium</taxon>
    </lineage>
</organism>
<evidence type="ECO:0000313" key="5">
    <source>
        <dbReference type="EMBL" id="TCD73600.1"/>
    </source>
</evidence>
<evidence type="ECO:0000313" key="7">
    <source>
        <dbReference type="EMBL" id="TCE44700.1"/>
    </source>
</evidence>
<protein>
    <recommendedName>
        <fullName evidence="4">N-acetyltransferase domain-containing protein</fullName>
    </recommendedName>
</protein>
<dbReference type="AlphaFoldDB" id="A0A0A6VIE5"/>
<evidence type="ECO:0000313" key="6">
    <source>
        <dbReference type="EMBL" id="TCE41152.1"/>
    </source>
</evidence>